<dbReference type="InterPro" id="IPR018490">
    <property type="entry name" value="cNMP-bd_dom_sf"/>
</dbReference>
<dbReference type="AlphaFoldDB" id="A0A157ZSN8"/>
<dbReference type="PANTHER" id="PTHR44688:SF16">
    <property type="entry name" value="DNA-BINDING TRANSCRIPTIONAL ACTIVATOR DEVR_DOSR"/>
    <property type="match status" value="1"/>
</dbReference>
<dbReference type="GO" id="GO:0003677">
    <property type="term" value="F:DNA binding"/>
    <property type="evidence" value="ECO:0007669"/>
    <property type="project" value="UniProtKB-KW"/>
</dbReference>
<dbReference type="InterPro" id="IPR014710">
    <property type="entry name" value="RmlC-like_jellyroll"/>
</dbReference>
<accession>A0A157ZSN8</accession>
<dbReference type="SUPFAM" id="SSF52172">
    <property type="entry name" value="CheY-like"/>
    <property type="match status" value="1"/>
</dbReference>
<gene>
    <name evidence="6" type="ORF">AWB76_01213</name>
</gene>
<protein>
    <submittedName>
        <fullName evidence="6">Two component LuxR family transcriptional regulator</fullName>
    </submittedName>
</protein>
<evidence type="ECO:0000313" key="6">
    <source>
        <dbReference type="EMBL" id="SAK48542.1"/>
    </source>
</evidence>
<dbReference type="EMBL" id="FCOI02000003">
    <property type="protein sequence ID" value="SAK48542.1"/>
    <property type="molecule type" value="Genomic_DNA"/>
</dbReference>
<dbReference type="SMART" id="SM00421">
    <property type="entry name" value="HTH_LUXR"/>
    <property type="match status" value="1"/>
</dbReference>
<evidence type="ECO:0000259" key="5">
    <source>
        <dbReference type="PROSITE" id="PS50043"/>
    </source>
</evidence>
<dbReference type="SMART" id="SM00100">
    <property type="entry name" value="cNMP"/>
    <property type="match status" value="1"/>
</dbReference>
<dbReference type="InterPro" id="IPR000792">
    <property type="entry name" value="Tscrpt_reg_LuxR_C"/>
</dbReference>
<dbReference type="GO" id="GO:0006355">
    <property type="term" value="P:regulation of DNA-templated transcription"/>
    <property type="evidence" value="ECO:0007669"/>
    <property type="project" value="InterPro"/>
</dbReference>
<dbReference type="CDD" id="cd06170">
    <property type="entry name" value="LuxR_C_like"/>
    <property type="match status" value="1"/>
</dbReference>
<keyword evidence="3" id="KW-0804">Transcription</keyword>
<dbReference type="InterPro" id="IPR011006">
    <property type="entry name" value="CheY-like_superfamily"/>
</dbReference>
<dbReference type="InterPro" id="IPR016032">
    <property type="entry name" value="Sig_transdc_resp-reg_C-effctor"/>
</dbReference>
<proteinExistence type="predicted"/>
<keyword evidence="7" id="KW-1185">Reference proteome</keyword>
<feature type="domain" description="Cyclic nucleotide-binding" evidence="4">
    <location>
        <begin position="228"/>
        <end position="305"/>
    </location>
</feature>
<dbReference type="STRING" id="1777137.AWB76_01213"/>
<sequence length="339" mass="37008">MHRMKILLTGPAGLFREGVAALLRGFAHGAEVQTLDRIADRPEDESKPDCIVVDGDRLRDMREELDAIRDHVPATPVIVLLSMVKREHVDELIAAGVAGCVEKSASAELLFGAVGLVLAGGVSLPRSLLSPERSASPARLESVEPEPDLHLTPRQIEVLALLARGRSNKMIARELDVAEATVKTHLTTIFKALNVSSRGEASAVAARMAKIRDTQVDHAINGQLPVARLLARMDSQHFRPGEILFRKGEPSGQMFYVEKGTVRLSELGIELGAGTVLGEIGLFSPEHRRTSTVICKTDCDMRTVSAADAIRLYYQDPEFALYLVRLIASRLQADKERNA</sequence>
<evidence type="ECO:0000313" key="7">
    <source>
        <dbReference type="Proteomes" id="UP000054624"/>
    </source>
</evidence>
<evidence type="ECO:0000256" key="1">
    <source>
        <dbReference type="ARBA" id="ARBA00023015"/>
    </source>
</evidence>
<dbReference type="PRINTS" id="PR00038">
    <property type="entry name" value="HTHLUXR"/>
</dbReference>
<dbReference type="SUPFAM" id="SSF46894">
    <property type="entry name" value="C-terminal effector domain of the bipartite response regulators"/>
    <property type="match status" value="1"/>
</dbReference>
<feature type="domain" description="HTH luxR-type" evidence="5">
    <location>
        <begin position="144"/>
        <end position="209"/>
    </location>
</feature>
<organism evidence="6 7">
    <name type="scientific">Caballeronia temeraria</name>
    <dbReference type="NCBI Taxonomy" id="1777137"/>
    <lineage>
        <taxon>Bacteria</taxon>
        <taxon>Pseudomonadati</taxon>
        <taxon>Pseudomonadota</taxon>
        <taxon>Betaproteobacteria</taxon>
        <taxon>Burkholderiales</taxon>
        <taxon>Burkholderiaceae</taxon>
        <taxon>Caballeronia</taxon>
    </lineage>
</organism>
<evidence type="ECO:0000259" key="4">
    <source>
        <dbReference type="PROSITE" id="PS50042"/>
    </source>
</evidence>
<keyword evidence="2" id="KW-0238">DNA-binding</keyword>
<evidence type="ECO:0000256" key="3">
    <source>
        <dbReference type="ARBA" id="ARBA00023163"/>
    </source>
</evidence>
<dbReference type="PROSITE" id="PS50043">
    <property type="entry name" value="HTH_LUXR_2"/>
    <property type="match status" value="1"/>
</dbReference>
<evidence type="ECO:0000256" key="2">
    <source>
        <dbReference type="ARBA" id="ARBA00023125"/>
    </source>
</evidence>
<dbReference type="Pfam" id="PF00196">
    <property type="entry name" value="GerE"/>
    <property type="match status" value="1"/>
</dbReference>
<name>A0A157ZSN8_9BURK</name>
<dbReference type="PANTHER" id="PTHR44688">
    <property type="entry name" value="DNA-BINDING TRANSCRIPTIONAL ACTIVATOR DEVR_DOSR"/>
    <property type="match status" value="1"/>
</dbReference>
<dbReference type="OrthoDB" id="8848858at2"/>
<dbReference type="Gene3D" id="2.60.120.10">
    <property type="entry name" value="Jelly Rolls"/>
    <property type="match status" value="1"/>
</dbReference>
<dbReference type="Gene3D" id="3.40.50.2300">
    <property type="match status" value="1"/>
</dbReference>
<dbReference type="Proteomes" id="UP000054624">
    <property type="component" value="Unassembled WGS sequence"/>
</dbReference>
<dbReference type="PROSITE" id="PS50042">
    <property type="entry name" value="CNMP_BINDING_3"/>
    <property type="match status" value="1"/>
</dbReference>
<dbReference type="InterPro" id="IPR000595">
    <property type="entry name" value="cNMP-bd_dom"/>
</dbReference>
<dbReference type="CDD" id="cd00038">
    <property type="entry name" value="CAP_ED"/>
    <property type="match status" value="1"/>
</dbReference>
<dbReference type="Pfam" id="PF00027">
    <property type="entry name" value="cNMP_binding"/>
    <property type="match status" value="1"/>
</dbReference>
<keyword evidence="1" id="KW-0805">Transcription regulation</keyword>
<reference evidence="7" key="1">
    <citation type="submission" date="2016-01" db="EMBL/GenBank/DDBJ databases">
        <authorList>
            <person name="Peeters Charlotte."/>
        </authorList>
    </citation>
    <scope>NUCLEOTIDE SEQUENCE [LARGE SCALE GENOMIC DNA]</scope>
</reference>
<dbReference type="SUPFAM" id="SSF51206">
    <property type="entry name" value="cAMP-binding domain-like"/>
    <property type="match status" value="1"/>
</dbReference>